<sequence length="150" mass="16695">MSSLPKAEFENLRITNDLQIAAAVLFLYDSVITIGDEMRFIWGRGLTGAIVLFYLNKYLLILYNTMLFVTFFQLSDEAADRRLVAGTVASSQELTRPNDSSLMFERIIGSLGASITVDDYIAEEYPDEDSGVEGGTRTEGVDSTEEEREA</sequence>
<evidence type="ECO:0000256" key="1">
    <source>
        <dbReference type="SAM" id="MobiDB-lite"/>
    </source>
</evidence>
<dbReference type="OrthoDB" id="3354157at2759"/>
<dbReference type="Pfam" id="PF20151">
    <property type="entry name" value="DUF6533"/>
    <property type="match status" value="1"/>
</dbReference>
<dbReference type="Proteomes" id="UP000230002">
    <property type="component" value="Unassembled WGS sequence"/>
</dbReference>
<feature type="domain" description="DUF6533" evidence="3">
    <location>
        <begin position="19"/>
        <end position="62"/>
    </location>
</feature>
<dbReference type="InterPro" id="IPR045340">
    <property type="entry name" value="DUF6533"/>
</dbReference>
<evidence type="ECO:0000313" key="4">
    <source>
        <dbReference type="EMBL" id="PIL24669.1"/>
    </source>
</evidence>
<dbReference type="AlphaFoldDB" id="A0A2G8RT32"/>
<keyword evidence="2" id="KW-0812">Transmembrane</keyword>
<dbReference type="EMBL" id="AYKW01000056">
    <property type="protein sequence ID" value="PIL24669.1"/>
    <property type="molecule type" value="Genomic_DNA"/>
</dbReference>
<evidence type="ECO:0000313" key="5">
    <source>
        <dbReference type="Proteomes" id="UP000230002"/>
    </source>
</evidence>
<comment type="caution">
    <text evidence="4">The sequence shown here is derived from an EMBL/GenBank/DDBJ whole genome shotgun (WGS) entry which is preliminary data.</text>
</comment>
<proteinExistence type="predicted"/>
<protein>
    <recommendedName>
        <fullName evidence="3">DUF6533 domain-containing protein</fullName>
    </recommendedName>
</protein>
<keyword evidence="2" id="KW-1133">Transmembrane helix</keyword>
<feature type="transmembrane region" description="Helical" evidence="2">
    <location>
        <begin position="48"/>
        <end position="72"/>
    </location>
</feature>
<keyword evidence="5" id="KW-1185">Reference proteome</keyword>
<gene>
    <name evidence="4" type="ORF">GSI_12553</name>
</gene>
<keyword evidence="2" id="KW-0472">Membrane</keyword>
<organism evidence="4 5">
    <name type="scientific">Ganoderma sinense ZZ0214-1</name>
    <dbReference type="NCBI Taxonomy" id="1077348"/>
    <lineage>
        <taxon>Eukaryota</taxon>
        <taxon>Fungi</taxon>
        <taxon>Dikarya</taxon>
        <taxon>Basidiomycota</taxon>
        <taxon>Agaricomycotina</taxon>
        <taxon>Agaricomycetes</taxon>
        <taxon>Polyporales</taxon>
        <taxon>Polyporaceae</taxon>
        <taxon>Ganoderma</taxon>
    </lineage>
</organism>
<reference evidence="4 5" key="1">
    <citation type="journal article" date="2015" name="Sci. Rep.">
        <title>Chromosome-level genome map provides insights into diverse defense mechanisms in the medicinal fungus Ganoderma sinense.</title>
        <authorList>
            <person name="Zhu Y."/>
            <person name="Xu J."/>
            <person name="Sun C."/>
            <person name="Zhou S."/>
            <person name="Xu H."/>
            <person name="Nelson D.R."/>
            <person name="Qian J."/>
            <person name="Song J."/>
            <person name="Luo H."/>
            <person name="Xiang L."/>
            <person name="Li Y."/>
            <person name="Xu Z."/>
            <person name="Ji A."/>
            <person name="Wang L."/>
            <person name="Lu S."/>
            <person name="Hayward A."/>
            <person name="Sun W."/>
            <person name="Li X."/>
            <person name="Schwartz D.C."/>
            <person name="Wang Y."/>
            <person name="Chen S."/>
        </authorList>
    </citation>
    <scope>NUCLEOTIDE SEQUENCE [LARGE SCALE GENOMIC DNA]</scope>
    <source>
        <strain evidence="4 5">ZZ0214-1</strain>
    </source>
</reference>
<name>A0A2G8RT32_9APHY</name>
<feature type="region of interest" description="Disordered" evidence="1">
    <location>
        <begin position="124"/>
        <end position="150"/>
    </location>
</feature>
<accession>A0A2G8RT32</accession>
<evidence type="ECO:0000256" key="2">
    <source>
        <dbReference type="SAM" id="Phobius"/>
    </source>
</evidence>
<evidence type="ECO:0000259" key="3">
    <source>
        <dbReference type="Pfam" id="PF20151"/>
    </source>
</evidence>